<sequence length="215" mass="23899">MEDKLFYVPEDFFWLGKEFKSVKSLVSGKGLKFKGIYNEVFTSNIKSVKFESIRNGRAKRHTDGKDGKLTRKVGLELVVYYKSDKDGKTWELGKEVCAIRGDSAGQAVFLFIGCVDVKDKGSVGGGKGHAWTFQKGSFLSGESRCGNLHRVQDKGIRLVESEGGDYLDWGASSMENLDPKVKEVLLGVGNNKSVNVWNFRSDTKEKSPWSGLQLV</sequence>
<reference evidence="1 2" key="1">
    <citation type="journal article" date="2014" name="Genome Announc.">
        <title>Complete Genome Sequence of Mycoplasma ovis Strain Michigan, a Hemoplasma of Sheep with Two Distinct 16S rRNA Genes.</title>
        <authorList>
            <person name="Deshuillers P.L."/>
            <person name="Santos A.P."/>
            <person name="do Nascimento N.C."/>
            <person name="Hampel J.A."/>
            <person name="Bergin I.L."/>
            <person name="Dyson M.C."/>
            <person name="Messick J.B."/>
        </authorList>
    </citation>
    <scope>NUCLEOTIDE SEQUENCE [LARGE SCALE GENOMIC DNA]</scope>
    <source>
        <strain evidence="1 2">Michigan</strain>
    </source>
</reference>
<accession>A0ABM5P1A4</accession>
<name>A0ABM5P1A4_9MOLU</name>
<organism evidence="1 2">
    <name type="scientific">Mycoplasma ovis str. Michigan</name>
    <dbReference type="NCBI Taxonomy" id="1415773"/>
    <lineage>
        <taxon>Bacteria</taxon>
        <taxon>Bacillati</taxon>
        <taxon>Mycoplasmatota</taxon>
        <taxon>Mollicutes</taxon>
        <taxon>Mycoplasmataceae</taxon>
        <taxon>Mycoplasma</taxon>
    </lineage>
</organism>
<protein>
    <submittedName>
        <fullName evidence="1">Uncharacterized protein</fullName>
    </submittedName>
</protein>
<gene>
    <name evidence="1" type="ORF">OVS_00765</name>
</gene>
<dbReference type="EMBL" id="CP006935">
    <property type="protein sequence ID" value="AHC40143.1"/>
    <property type="molecule type" value="Genomic_DNA"/>
</dbReference>
<dbReference type="RefSeq" id="WP_024070946.1">
    <property type="nucleotide sequence ID" value="NC_023062.1"/>
</dbReference>
<keyword evidence="2" id="KW-1185">Reference proteome</keyword>
<dbReference type="Proteomes" id="UP000018745">
    <property type="component" value="Chromosome"/>
</dbReference>
<evidence type="ECO:0000313" key="1">
    <source>
        <dbReference type="EMBL" id="AHC40143.1"/>
    </source>
</evidence>
<proteinExistence type="predicted"/>
<evidence type="ECO:0000313" key="2">
    <source>
        <dbReference type="Proteomes" id="UP000018745"/>
    </source>
</evidence>